<keyword evidence="9" id="KW-1185">Reference proteome</keyword>
<dbReference type="UniPathway" id="UPA00344"/>
<keyword evidence="6" id="KW-0808">Transferase</keyword>
<organism evidence="8 9">
    <name type="scientific">Roseivivax isoporae LMG 25204</name>
    <dbReference type="NCBI Taxonomy" id="1449351"/>
    <lineage>
        <taxon>Bacteria</taxon>
        <taxon>Pseudomonadati</taxon>
        <taxon>Pseudomonadota</taxon>
        <taxon>Alphaproteobacteria</taxon>
        <taxon>Rhodobacterales</taxon>
        <taxon>Roseobacteraceae</taxon>
        <taxon>Roseivivax</taxon>
    </lineage>
</organism>
<keyword evidence="6" id="KW-0479">Metal-binding</keyword>
<dbReference type="SUPFAM" id="SSF63867">
    <property type="entry name" value="MoeA C-terminal domain-like"/>
    <property type="match status" value="1"/>
</dbReference>
<dbReference type="PANTHER" id="PTHR10192:SF5">
    <property type="entry name" value="GEPHYRIN"/>
    <property type="match status" value="1"/>
</dbReference>
<evidence type="ECO:0000259" key="7">
    <source>
        <dbReference type="SMART" id="SM00852"/>
    </source>
</evidence>
<dbReference type="Gene3D" id="3.90.105.10">
    <property type="entry name" value="Molybdopterin biosynthesis moea protein, domain 2"/>
    <property type="match status" value="1"/>
</dbReference>
<dbReference type="Pfam" id="PF00994">
    <property type="entry name" value="MoCF_biosynth"/>
    <property type="match status" value="1"/>
</dbReference>
<dbReference type="SMART" id="SM00852">
    <property type="entry name" value="MoCF_biosynth"/>
    <property type="match status" value="1"/>
</dbReference>
<dbReference type="InterPro" id="IPR036135">
    <property type="entry name" value="MoeA_linker/N_sf"/>
</dbReference>
<dbReference type="InterPro" id="IPR008284">
    <property type="entry name" value="MoCF_biosynth_CS"/>
</dbReference>
<dbReference type="InterPro" id="IPR036688">
    <property type="entry name" value="MoeA_C_domain_IV_sf"/>
</dbReference>
<dbReference type="Pfam" id="PF03453">
    <property type="entry name" value="MoeA_N"/>
    <property type="match status" value="1"/>
</dbReference>
<keyword evidence="6" id="KW-0460">Magnesium</keyword>
<keyword evidence="6" id="KW-0500">Molybdenum</keyword>
<dbReference type="InterPro" id="IPR005111">
    <property type="entry name" value="MoeA_C_domain_IV"/>
</dbReference>
<dbReference type="SUPFAM" id="SSF53218">
    <property type="entry name" value="Molybdenum cofactor biosynthesis proteins"/>
    <property type="match status" value="1"/>
</dbReference>
<dbReference type="EC" id="2.10.1.1" evidence="6"/>
<dbReference type="GO" id="GO:0006777">
    <property type="term" value="P:Mo-molybdopterin cofactor biosynthetic process"/>
    <property type="evidence" value="ECO:0007669"/>
    <property type="project" value="UniProtKB-UniRule"/>
</dbReference>
<evidence type="ECO:0000256" key="5">
    <source>
        <dbReference type="ARBA" id="ARBA00047317"/>
    </source>
</evidence>
<dbReference type="STRING" id="1449351.RISW2_15895"/>
<comment type="function">
    <text evidence="1 6">Catalyzes the insertion of molybdate into adenylated molybdopterin with the concomitant release of AMP.</text>
</comment>
<dbReference type="GO" id="GO:0061599">
    <property type="term" value="F:molybdopterin molybdotransferase activity"/>
    <property type="evidence" value="ECO:0007669"/>
    <property type="project" value="UniProtKB-UniRule"/>
</dbReference>
<name>X7FBN2_9RHOB</name>
<evidence type="ECO:0000256" key="6">
    <source>
        <dbReference type="RuleBase" id="RU365090"/>
    </source>
</evidence>
<keyword evidence="4 6" id="KW-0501">Molybdenum cofactor biosynthesis</keyword>
<dbReference type="InterPro" id="IPR036425">
    <property type="entry name" value="MoaB/Mog-like_dom_sf"/>
</dbReference>
<comment type="caution">
    <text evidence="8">The sequence shown here is derived from an EMBL/GenBank/DDBJ whole genome shotgun (WGS) entry which is preliminary data.</text>
</comment>
<dbReference type="AlphaFoldDB" id="X7FBN2"/>
<gene>
    <name evidence="8" type="ORF">RISW2_15895</name>
</gene>
<evidence type="ECO:0000256" key="2">
    <source>
        <dbReference type="ARBA" id="ARBA00005046"/>
    </source>
</evidence>
<reference evidence="8 9" key="1">
    <citation type="submission" date="2014-01" db="EMBL/GenBank/DDBJ databases">
        <title>Roseivivax isoporae LMG 25204 Genome Sequencing.</title>
        <authorList>
            <person name="Lai Q."/>
            <person name="Li G."/>
            <person name="Shao Z."/>
        </authorList>
    </citation>
    <scope>NUCLEOTIDE SEQUENCE [LARGE SCALE GENOMIC DNA]</scope>
    <source>
        <strain evidence="8 9">LMG 25204</strain>
    </source>
</reference>
<dbReference type="Gene3D" id="2.40.340.10">
    <property type="entry name" value="MoeA, C-terminal, domain IV"/>
    <property type="match status" value="1"/>
</dbReference>
<dbReference type="SUPFAM" id="SSF63882">
    <property type="entry name" value="MoeA N-terminal region -like"/>
    <property type="match status" value="1"/>
</dbReference>
<comment type="cofactor">
    <cofactor evidence="6">
        <name>Mg(2+)</name>
        <dbReference type="ChEBI" id="CHEBI:18420"/>
    </cofactor>
</comment>
<evidence type="ECO:0000256" key="1">
    <source>
        <dbReference type="ARBA" id="ARBA00002901"/>
    </source>
</evidence>
<dbReference type="Pfam" id="PF03454">
    <property type="entry name" value="MoeA_C"/>
    <property type="match status" value="1"/>
</dbReference>
<evidence type="ECO:0000256" key="3">
    <source>
        <dbReference type="ARBA" id="ARBA00010763"/>
    </source>
</evidence>
<dbReference type="EMBL" id="JAME01000004">
    <property type="protein sequence ID" value="ETX30317.1"/>
    <property type="molecule type" value="Genomic_DNA"/>
</dbReference>
<dbReference type="Proteomes" id="UP000023430">
    <property type="component" value="Unassembled WGS sequence"/>
</dbReference>
<dbReference type="GO" id="GO:0005829">
    <property type="term" value="C:cytosol"/>
    <property type="evidence" value="ECO:0007669"/>
    <property type="project" value="TreeGrafter"/>
</dbReference>
<proteinExistence type="inferred from homology"/>
<dbReference type="NCBIfam" id="NF045515">
    <property type="entry name" value="Glp_gephyrin"/>
    <property type="match status" value="1"/>
</dbReference>
<comment type="similarity">
    <text evidence="3 6">Belongs to the MoeA family.</text>
</comment>
<dbReference type="Gene3D" id="2.170.190.11">
    <property type="entry name" value="Molybdopterin biosynthesis moea protein, domain 3"/>
    <property type="match status" value="1"/>
</dbReference>
<dbReference type="CDD" id="cd00887">
    <property type="entry name" value="MoeA"/>
    <property type="match status" value="1"/>
</dbReference>
<dbReference type="Gene3D" id="3.40.980.10">
    <property type="entry name" value="MoaB/Mog-like domain"/>
    <property type="match status" value="1"/>
</dbReference>
<dbReference type="PATRIC" id="fig|1449351.3.peg.738"/>
<evidence type="ECO:0000313" key="8">
    <source>
        <dbReference type="EMBL" id="ETX30317.1"/>
    </source>
</evidence>
<comment type="catalytic activity">
    <reaction evidence="5">
        <text>adenylyl-molybdopterin + molybdate = Mo-molybdopterin + AMP + H(+)</text>
        <dbReference type="Rhea" id="RHEA:35047"/>
        <dbReference type="ChEBI" id="CHEBI:15378"/>
        <dbReference type="ChEBI" id="CHEBI:36264"/>
        <dbReference type="ChEBI" id="CHEBI:62727"/>
        <dbReference type="ChEBI" id="CHEBI:71302"/>
        <dbReference type="ChEBI" id="CHEBI:456215"/>
        <dbReference type="EC" id="2.10.1.1"/>
    </reaction>
</comment>
<dbReference type="GO" id="GO:0046872">
    <property type="term" value="F:metal ion binding"/>
    <property type="evidence" value="ECO:0007669"/>
    <property type="project" value="UniProtKB-UniRule"/>
</dbReference>
<sequence>MRVVVIDGARTAWAEGDATGLDPVDLAADVVGVGPESAGQPGVALDPAALAAEAEAEARRSGGAPEAWRMRLAAAALLAIARSGTPPRVLDAVALRRAVPSTLVPPRLRDDCFAMPQGVAWIPVDDALARLRAGLHAVTGSHTVPLADAGGRVLAREVTALRSNPPAANAAVDGYGFAHASIGVGPQRLPLVRGRAAAGQPFAGAVPPGAAVRILTGAILPEGVDTVVLEEDCASDGAAVVFDGPVKPGANTRRAGEDVVAGTPAFGAGHVLRAPDLALLSALGVSEVPVRARLRVGVLSTGDELADRVAADAPPHVIADANRPMLLSLLAGWGIDAVDLGRAPDDADDIARRLDHGAATCDAILTSGGASAGDEDHMSRLLRTRGTLQSWRIALKPGRPLALALWDGVPVFGLPGNPVAAFVCALVFARPALSMLSGAGWTEPPGFTVPAAFSKSKKPGRREFLRARLDAQGRADVFRSEGSGRISGLAWATGLVELPDGAAEIAPGDPVTFRPYAGFGV</sequence>
<feature type="domain" description="MoaB/Mog" evidence="7">
    <location>
        <begin position="297"/>
        <end position="435"/>
    </location>
</feature>
<protein>
    <recommendedName>
        <fullName evidence="6">Molybdopterin molybdenumtransferase</fullName>
        <ecNumber evidence="6">2.10.1.1</ecNumber>
    </recommendedName>
</protein>
<dbReference type="RefSeq" id="WP_341872003.1">
    <property type="nucleotide sequence ID" value="NZ_JAME01000004.1"/>
</dbReference>
<evidence type="ECO:0000313" key="9">
    <source>
        <dbReference type="Proteomes" id="UP000023430"/>
    </source>
</evidence>
<evidence type="ECO:0000256" key="4">
    <source>
        <dbReference type="ARBA" id="ARBA00023150"/>
    </source>
</evidence>
<dbReference type="PROSITE" id="PS01079">
    <property type="entry name" value="MOCF_BIOSYNTHESIS_2"/>
    <property type="match status" value="1"/>
</dbReference>
<dbReference type="eggNOG" id="COG0303">
    <property type="taxonomic scope" value="Bacteria"/>
</dbReference>
<dbReference type="InterPro" id="IPR005110">
    <property type="entry name" value="MoeA_linker/N"/>
</dbReference>
<accession>X7FBN2</accession>
<dbReference type="InterPro" id="IPR038987">
    <property type="entry name" value="MoeA-like"/>
</dbReference>
<dbReference type="PANTHER" id="PTHR10192">
    <property type="entry name" value="MOLYBDOPTERIN BIOSYNTHESIS PROTEIN"/>
    <property type="match status" value="1"/>
</dbReference>
<comment type="pathway">
    <text evidence="2 6">Cofactor biosynthesis; molybdopterin biosynthesis.</text>
</comment>
<dbReference type="InterPro" id="IPR001453">
    <property type="entry name" value="MoaB/Mog_dom"/>
</dbReference>